<evidence type="ECO:0000313" key="1">
    <source>
        <dbReference type="EMBL" id="OLN32864.1"/>
    </source>
</evidence>
<organism evidence="1 2">
    <name type="scientific">Desulfosporosinus metallidurans</name>
    <dbReference type="NCBI Taxonomy" id="1888891"/>
    <lineage>
        <taxon>Bacteria</taxon>
        <taxon>Bacillati</taxon>
        <taxon>Bacillota</taxon>
        <taxon>Clostridia</taxon>
        <taxon>Eubacteriales</taxon>
        <taxon>Desulfitobacteriaceae</taxon>
        <taxon>Desulfosporosinus</taxon>
    </lineage>
</organism>
<reference evidence="1 2" key="1">
    <citation type="submission" date="2016-09" db="EMBL/GenBank/DDBJ databases">
        <title>Complete genome of Desulfosporosinus sp. OL.</title>
        <authorList>
            <person name="Mardanov A."/>
            <person name="Beletsky A."/>
            <person name="Panova A."/>
            <person name="Karnachuk O."/>
            <person name="Ravin N."/>
        </authorList>
    </citation>
    <scope>NUCLEOTIDE SEQUENCE [LARGE SCALE GENOMIC DNA]</scope>
    <source>
        <strain evidence="1 2">OL</strain>
    </source>
</reference>
<proteinExistence type="predicted"/>
<accession>A0A1Q8QZT7</accession>
<keyword evidence="2" id="KW-1185">Reference proteome</keyword>
<protein>
    <submittedName>
        <fullName evidence="1">Uncharacterized protein</fullName>
    </submittedName>
</protein>
<gene>
    <name evidence="1" type="ORF">DSOL_1310</name>
</gene>
<name>A0A1Q8QZT7_9FIRM</name>
<comment type="caution">
    <text evidence="1">The sequence shown here is derived from an EMBL/GenBank/DDBJ whole genome shotgun (WGS) entry which is preliminary data.</text>
</comment>
<dbReference type="EMBL" id="MLBF01000006">
    <property type="protein sequence ID" value="OLN32864.1"/>
    <property type="molecule type" value="Genomic_DNA"/>
</dbReference>
<sequence>MAYLYPLSVHHMHGENKKCKHKSGPLKGNFLEKEVISNDVDQKRPA</sequence>
<dbReference type="Proteomes" id="UP000186102">
    <property type="component" value="Unassembled WGS sequence"/>
</dbReference>
<dbReference type="AlphaFoldDB" id="A0A1Q8QZT7"/>
<evidence type="ECO:0000313" key="2">
    <source>
        <dbReference type="Proteomes" id="UP000186102"/>
    </source>
</evidence>